<evidence type="ECO:0000313" key="2">
    <source>
        <dbReference type="Proteomes" id="UP000308199"/>
    </source>
</evidence>
<organism evidence="1 2">
    <name type="scientific">Phellinidium pouzarii</name>
    <dbReference type="NCBI Taxonomy" id="167371"/>
    <lineage>
        <taxon>Eukaryota</taxon>
        <taxon>Fungi</taxon>
        <taxon>Dikarya</taxon>
        <taxon>Basidiomycota</taxon>
        <taxon>Agaricomycotina</taxon>
        <taxon>Agaricomycetes</taxon>
        <taxon>Hymenochaetales</taxon>
        <taxon>Hymenochaetaceae</taxon>
        <taxon>Phellinidium</taxon>
    </lineage>
</organism>
<dbReference type="Gene3D" id="3.40.50.1000">
    <property type="entry name" value="HAD superfamily/HAD-like"/>
    <property type="match status" value="2"/>
</dbReference>
<name>A0A4S4L571_9AGAM</name>
<comment type="caution">
    <text evidence="1">The sequence shown here is derived from an EMBL/GenBank/DDBJ whole genome shotgun (WGS) entry which is preliminary data.</text>
</comment>
<gene>
    <name evidence="1" type="ORF">EW145_g4037</name>
</gene>
<dbReference type="InterPro" id="IPR023214">
    <property type="entry name" value="HAD_sf"/>
</dbReference>
<reference evidence="1 2" key="1">
    <citation type="submission" date="2019-02" db="EMBL/GenBank/DDBJ databases">
        <title>Genome sequencing of the rare red list fungi Phellinidium pouzarii.</title>
        <authorList>
            <person name="Buettner E."/>
            <person name="Kellner H."/>
        </authorList>
    </citation>
    <scope>NUCLEOTIDE SEQUENCE [LARGE SCALE GENOMIC DNA]</scope>
    <source>
        <strain evidence="1 2">DSM 108285</strain>
    </source>
</reference>
<dbReference type="Pfam" id="PF13242">
    <property type="entry name" value="Hydrolase_like"/>
    <property type="match status" value="1"/>
</dbReference>
<proteinExistence type="predicted"/>
<dbReference type="Proteomes" id="UP000308199">
    <property type="component" value="Unassembled WGS sequence"/>
</dbReference>
<accession>A0A4S4L571</accession>
<dbReference type="SUPFAM" id="SSF56784">
    <property type="entry name" value="HAD-like"/>
    <property type="match status" value="1"/>
</dbReference>
<keyword evidence="2" id="KW-1185">Reference proteome</keyword>
<sequence>MSLHLQHNNSLALAAQLTHETSQAQCARYIVAAALADGVLLRGEDVIPQAKKALRMLNGYNELEANRKTRADFIDLPVLVLGGMPGAVPHVAEEYGFRKVYTTLDILAWNPSIWPFHKLDSNERDFVKSRPPFDPSTRIAAIFVFHDPRNWALDIQITCDILSNGSYVLPEHARSSTSARYKRRSQACLLQSDFDIAYRLPHVEDWTGGFPKPTKATYRYAEQVLRKRLQELLLPTKNAPLVEEENDYAPNVYMIGDNPESDIAGANAKGWSFVLVETGVYDSARGPPIA</sequence>
<protein>
    <submittedName>
        <fullName evidence="1">Uncharacterized protein</fullName>
    </submittedName>
</protein>
<dbReference type="InterPro" id="IPR036412">
    <property type="entry name" value="HAD-like_sf"/>
</dbReference>
<dbReference type="EMBL" id="SGPK01000191">
    <property type="protein sequence ID" value="THH06514.1"/>
    <property type="molecule type" value="Genomic_DNA"/>
</dbReference>
<evidence type="ECO:0000313" key="1">
    <source>
        <dbReference type="EMBL" id="THH06514.1"/>
    </source>
</evidence>
<dbReference type="AlphaFoldDB" id="A0A4S4L571"/>
<dbReference type="OrthoDB" id="10251048at2759"/>